<sequence length="78" mass="8436">MAQLPGWIGYAGMNCWDGWNCRFGLNVRWGELSGMVSFPGMNQGGGVPVDCSAPTSSTSVGMVFFVRFATLLVSLWPE</sequence>
<comment type="caution">
    <text evidence="1">The sequence shown here is derived from an EMBL/GenBank/DDBJ whole genome shotgun (WGS) entry which is preliminary data.</text>
</comment>
<keyword evidence="2" id="KW-1185">Reference proteome</keyword>
<gene>
    <name evidence="1" type="ORF">Nepgr_021116</name>
</gene>
<protein>
    <submittedName>
        <fullName evidence="1">Uncharacterized protein</fullName>
    </submittedName>
</protein>
<dbReference type="AlphaFoldDB" id="A0AAD3XWX9"/>
<accession>A0AAD3XWX9</accession>
<proteinExistence type="predicted"/>
<reference evidence="1" key="1">
    <citation type="submission" date="2023-05" db="EMBL/GenBank/DDBJ databases">
        <title>Nepenthes gracilis genome sequencing.</title>
        <authorList>
            <person name="Fukushima K."/>
        </authorList>
    </citation>
    <scope>NUCLEOTIDE SEQUENCE</scope>
    <source>
        <strain evidence="1">SING2019-196</strain>
    </source>
</reference>
<evidence type="ECO:0000313" key="2">
    <source>
        <dbReference type="Proteomes" id="UP001279734"/>
    </source>
</evidence>
<name>A0AAD3XWX9_NEPGR</name>
<organism evidence="1 2">
    <name type="scientific">Nepenthes gracilis</name>
    <name type="common">Slender pitcher plant</name>
    <dbReference type="NCBI Taxonomy" id="150966"/>
    <lineage>
        <taxon>Eukaryota</taxon>
        <taxon>Viridiplantae</taxon>
        <taxon>Streptophyta</taxon>
        <taxon>Embryophyta</taxon>
        <taxon>Tracheophyta</taxon>
        <taxon>Spermatophyta</taxon>
        <taxon>Magnoliopsida</taxon>
        <taxon>eudicotyledons</taxon>
        <taxon>Gunneridae</taxon>
        <taxon>Pentapetalae</taxon>
        <taxon>Caryophyllales</taxon>
        <taxon>Nepenthaceae</taxon>
        <taxon>Nepenthes</taxon>
    </lineage>
</organism>
<evidence type="ECO:0000313" key="1">
    <source>
        <dbReference type="EMBL" id="GMH19275.1"/>
    </source>
</evidence>
<dbReference type="EMBL" id="BSYO01000020">
    <property type="protein sequence ID" value="GMH19275.1"/>
    <property type="molecule type" value="Genomic_DNA"/>
</dbReference>
<dbReference type="Proteomes" id="UP001279734">
    <property type="component" value="Unassembled WGS sequence"/>
</dbReference>